<dbReference type="InterPro" id="IPR011009">
    <property type="entry name" value="Kinase-like_dom_sf"/>
</dbReference>
<protein>
    <recommendedName>
        <fullName evidence="1">Protein kinase domain-containing protein</fullName>
    </recommendedName>
</protein>
<dbReference type="GeneID" id="25282188"/>
<accession>A0A072PAD8</accession>
<reference evidence="2 3" key="1">
    <citation type="submission" date="2013-03" db="EMBL/GenBank/DDBJ databases">
        <title>The Genome Sequence of Exophiala aquamarina CBS 119918.</title>
        <authorList>
            <consortium name="The Broad Institute Genomics Platform"/>
            <person name="Cuomo C."/>
            <person name="de Hoog S."/>
            <person name="Gorbushina A."/>
            <person name="Walker B."/>
            <person name="Young S.K."/>
            <person name="Zeng Q."/>
            <person name="Gargeya S."/>
            <person name="Fitzgerald M."/>
            <person name="Haas B."/>
            <person name="Abouelleil A."/>
            <person name="Allen A.W."/>
            <person name="Alvarado L."/>
            <person name="Arachchi H.M."/>
            <person name="Berlin A.M."/>
            <person name="Chapman S.B."/>
            <person name="Gainer-Dewar J."/>
            <person name="Goldberg J."/>
            <person name="Griggs A."/>
            <person name="Gujja S."/>
            <person name="Hansen M."/>
            <person name="Howarth C."/>
            <person name="Imamovic A."/>
            <person name="Ireland A."/>
            <person name="Larimer J."/>
            <person name="McCowan C."/>
            <person name="Murphy C."/>
            <person name="Pearson M."/>
            <person name="Poon T.W."/>
            <person name="Priest M."/>
            <person name="Roberts A."/>
            <person name="Saif S."/>
            <person name="Shea T."/>
            <person name="Sisk P."/>
            <person name="Sykes S."/>
            <person name="Wortman J."/>
            <person name="Nusbaum C."/>
            <person name="Birren B."/>
        </authorList>
    </citation>
    <scope>NUCLEOTIDE SEQUENCE [LARGE SCALE GENOMIC DNA]</scope>
    <source>
        <strain evidence="2 3">CBS 119918</strain>
    </source>
</reference>
<evidence type="ECO:0000313" key="2">
    <source>
        <dbReference type="EMBL" id="KEF57084.1"/>
    </source>
</evidence>
<sequence>MAFMAIFFQLDRDRVVKVAKAYPLDPNATNSSLADTEYVNDINRKSINNEVEVYKRLGRHKRIKSCLQTTSYGIELAFANEGNLHDYINTKPEPLQSLKTEWILSAIDTLSYIHSQRVLVDEIALRNFLMADGQLKLADFGQSVLLPLSTDMDTVCDNDVTTRIEILHLGWVIYSIAKCSVYPYYFFDKQHDMH</sequence>
<dbReference type="Proteomes" id="UP000027920">
    <property type="component" value="Unassembled WGS sequence"/>
</dbReference>
<dbReference type="InterPro" id="IPR000719">
    <property type="entry name" value="Prot_kinase_dom"/>
</dbReference>
<name>A0A072PAD8_9EURO</name>
<dbReference type="STRING" id="1182545.A0A072PAD8"/>
<organism evidence="2 3">
    <name type="scientific">Exophiala aquamarina CBS 119918</name>
    <dbReference type="NCBI Taxonomy" id="1182545"/>
    <lineage>
        <taxon>Eukaryota</taxon>
        <taxon>Fungi</taxon>
        <taxon>Dikarya</taxon>
        <taxon>Ascomycota</taxon>
        <taxon>Pezizomycotina</taxon>
        <taxon>Eurotiomycetes</taxon>
        <taxon>Chaetothyriomycetidae</taxon>
        <taxon>Chaetothyriales</taxon>
        <taxon>Herpotrichiellaceae</taxon>
        <taxon>Exophiala</taxon>
    </lineage>
</organism>
<dbReference type="VEuPathDB" id="FungiDB:A1O9_07274"/>
<gene>
    <name evidence="2" type="ORF">A1O9_07274</name>
</gene>
<dbReference type="HOGENOM" id="CLU_000288_31_6_1"/>
<dbReference type="PROSITE" id="PS50011">
    <property type="entry name" value="PROTEIN_KINASE_DOM"/>
    <property type="match status" value="1"/>
</dbReference>
<dbReference type="GO" id="GO:0004672">
    <property type="term" value="F:protein kinase activity"/>
    <property type="evidence" value="ECO:0007669"/>
    <property type="project" value="InterPro"/>
</dbReference>
<dbReference type="Gene3D" id="1.10.510.10">
    <property type="entry name" value="Transferase(Phosphotransferase) domain 1"/>
    <property type="match status" value="1"/>
</dbReference>
<dbReference type="AlphaFoldDB" id="A0A072PAD8"/>
<dbReference type="OrthoDB" id="4156987at2759"/>
<dbReference type="GO" id="GO:0005524">
    <property type="term" value="F:ATP binding"/>
    <property type="evidence" value="ECO:0007669"/>
    <property type="project" value="InterPro"/>
</dbReference>
<evidence type="ECO:0000313" key="3">
    <source>
        <dbReference type="Proteomes" id="UP000027920"/>
    </source>
</evidence>
<dbReference type="EMBL" id="AMGV01000005">
    <property type="protein sequence ID" value="KEF57084.1"/>
    <property type="molecule type" value="Genomic_DNA"/>
</dbReference>
<dbReference type="RefSeq" id="XP_013259674.1">
    <property type="nucleotide sequence ID" value="XM_013404220.1"/>
</dbReference>
<keyword evidence="3" id="KW-1185">Reference proteome</keyword>
<evidence type="ECO:0000259" key="1">
    <source>
        <dbReference type="PROSITE" id="PS50011"/>
    </source>
</evidence>
<feature type="domain" description="Protein kinase" evidence="1">
    <location>
        <begin position="1"/>
        <end position="194"/>
    </location>
</feature>
<dbReference type="Pfam" id="PF00069">
    <property type="entry name" value="Pkinase"/>
    <property type="match status" value="1"/>
</dbReference>
<comment type="caution">
    <text evidence="2">The sequence shown here is derived from an EMBL/GenBank/DDBJ whole genome shotgun (WGS) entry which is preliminary data.</text>
</comment>
<dbReference type="SUPFAM" id="SSF56112">
    <property type="entry name" value="Protein kinase-like (PK-like)"/>
    <property type="match status" value="1"/>
</dbReference>
<proteinExistence type="predicted"/>